<feature type="compositionally biased region" description="Basic and acidic residues" evidence="1">
    <location>
        <begin position="123"/>
        <end position="138"/>
    </location>
</feature>
<dbReference type="AlphaFoldDB" id="A0A3A4NHH1"/>
<evidence type="ECO:0000313" key="2">
    <source>
        <dbReference type="EMBL" id="RJP20067.1"/>
    </source>
</evidence>
<gene>
    <name evidence="2" type="ORF">C4520_11875</name>
</gene>
<dbReference type="EMBL" id="QZKU01000080">
    <property type="protein sequence ID" value="RJP20067.1"/>
    <property type="molecule type" value="Genomic_DNA"/>
</dbReference>
<evidence type="ECO:0000256" key="1">
    <source>
        <dbReference type="SAM" id="MobiDB-lite"/>
    </source>
</evidence>
<sequence length="173" mass="18844">MPVPEPNTPIFKQALFIFLLLHAPALRQVTASETNFSFHKRRENLIIQIRDVTLIQGPQEAFSVRHPAEDIAVEVNFRPLPPTPAARRSAPGQVPPDQGQNFTELIENLTSAENNPEANDGSGAKKEQKKPARQKDAKALPAEQAPEEPGSAPSGDKPPAGPRKLGTHFDILA</sequence>
<protein>
    <submittedName>
        <fullName evidence="2">Uncharacterized protein</fullName>
    </submittedName>
</protein>
<feature type="compositionally biased region" description="Polar residues" evidence="1">
    <location>
        <begin position="98"/>
        <end position="117"/>
    </location>
</feature>
<name>A0A3A4NHH1_ABYX5</name>
<dbReference type="Proteomes" id="UP000265882">
    <property type="component" value="Unassembled WGS sequence"/>
</dbReference>
<proteinExistence type="predicted"/>
<accession>A0A3A4NHH1</accession>
<feature type="region of interest" description="Disordered" evidence="1">
    <location>
        <begin position="79"/>
        <end position="173"/>
    </location>
</feature>
<organism evidence="2 3">
    <name type="scientific">Abyssobacteria bacterium (strain SURF_5)</name>
    <dbReference type="NCBI Taxonomy" id="2093360"/>
    <lineage>
        <taxon>Bacteria</taxon>
        <taxon>Pseudomonadati</taxon>
        <taxon>Candidatus Hydrogenedentota</taxon>
        <taxon>Candidatus Abyssobacteria</taxon>
    </lineage>
</organism>
<reference evidence="2 3" key="1">
    <citation type="journal article" date="2017" name="ISME J.">
        <title>Energy and carbon metabolisms in a deep terrestrial subsurface fluid microbial community.</title>
        <authorList>
            <person name="Momper L."/>
            <person name="Jungbluth S.P."/>
            <person name="Lee M.D."/>
            <person name="Amend J.P."/>
        </authorList>
    </citation>
    <scope>NUCLEOTIDE SEQUENCE [LARGE SCALE GENOMIC DNA]</scope>
    <source>
        <strain evidence="2">SURF_5</strain>
    </source>
</reference>
<evidence type="ECO:0000313" key="3">
    <source>
        <dbReference type="Proteomes" id="UP000265882"/>
    </source>
</evidence>
<comment type="caution">
    <text evidence="2">The sequence shown here is derived from an EMBL/GenBank/DDBJ whole genome shotgun (WGS) entry which is preliminary data.</text>
</comment>